<evidence type="ECO:0000256" key="1">
    <source>
        <dbReference type="ARBA" id="ARBA00006018"/>
    </source>
</evidence>
<dbReference type="Gene3D" id="2.30.30.140">
    <property type="match status" value="1"/>
</dbReference>
<dbReference type="GO" id="GO:0051604">
    <property type="term" value="P:protein maturation"/>
    <property type="evidence" value="ECO:0007669"/>
    <property type="project" value="TreeGrafter"/>
</dbReference>
<comment type="caution">
    <text evidence="2">The sequence shown here is derived from an EMBL/GenBank/DDBJ whole genome shotgun (WGS) entry which is preliminary data.</text>
</comment>
<dbReference type="PROSITE" id="PS01097">
    <property type="entry name" value="HUPF_HYPC"/>
    <property type="match status" value="1"/>
</dbReference>
<dbReference type="SUPFAM" id="SSF159127">
    <property type="entry name" value="HupF/HypC-like"/>
    <property type="match status" value="1"/>
</dbReference>
<dbReference type="Proteomes" id="UP000326903">
    <property type="component" value="Unassembled WGS sequence"/>
</dbReference>
<comment type="similarity">
    <text evidence="1">Belongs to the HupF/HypC family.</text>
</comment>
<evidence type="ECO:0000313" key="3">
    <source>
        <dbReference type="Proteomes" id="UP000326903"/>
    </source>
</evidence>
<dbReference type="GO" id="GO:0005506">
    <property type="term" value="F:iron ion binding"/>
    <property type="evidence" value="ECO:0007669"/>
    <property type="project" value="TreeGrafter"/>
</dbReference>
<organism evidence="2 3">
    <name type="scientific">Ginsengibacter hankyongi</name>
    <dbReference type="NCBI Taxonomy" id="2607284"/>
    <lineage>
        <taxon>Bacteria</taxon>
        <taxon>Pseudomonadati</taxon>
        <taxon>Bacteroidota</taxon>
        <taxon>Chitinophagia</taxon>
        <taxon>Chitinophagales</taxon>
        <taxon>Chitinophagaceae</taxon>
        <taxon>Ginsengibacter</taxon>
    </lineage>
</organism>
<keyword evidence="3" id="KW-1185">Reference proteome</keyword>
<dbReference type="InterPro" id="IPR019812">
    <property type="entry name" value="Hydgase_assmbl_chp_CS"/>
</dbReference>
<dbReference type="InterPro" id="IPR001109">
    <property type="entry name" value="Hydrogenase_HupF/HypC"/>
</dbReference>
<dbReference type="NCBIfam" id="TIGR00074">
    <property type="entry name" value="hypC_hupF"/>
    <property type="match status" value="1"/>
</dbReference>
<proteinExistence type="inferred from homology"/>
<dbReference type="Pfam" id="PF01455">
    <property type="entry name" value="HupF_HypC"/>
    <property type="match status" value="1"/>
</dbReference>
<dbReference type="GO" id="GO:1902670">
    <property type="term" value="F:carbon dioxide binding"/>
    <property type="evidence" value="ECO:0007669"/>
    <property type="project" value="TreeGrafter"/>
</dbReference>
<name>A0A5J5IIS7_9BACT</name>
<dbReference type="PANTHER" id="PTHR35177">
    <property type="entry name" value="HYDROGENASE MATURATION FACTOR HYBG"/>
    <property type="match status" value="1"/>
</dbReference>
<dbReference type="RefSeq" id="WP_150413019.1">
    <property type="nucleotide sequence ID" value="NZ_VYQF01000001.1"/>
</dbReference>
<gene>
    <name evidence="2" type="ORF">FW778_02510</name>
</gene>
<dbReference type="EMBL" id="VYQF01000001">
    <property type="protein sequence ID" value="KAA9040930.1"/>
    <property type="molecule type" value="Genomic_DNA"/>
</dbReference>
<dbReference type="PANTHER" id="PTHR35177:SF2">
    <property type="entry name" value="HYDROGENASE MATURATION FACTOR HYBG"/>
    <property type="match status" value="1"/>
</dbReference>
<dbReference type="FunFam" id="2.30.30.140:FF:000022">
    <property type="entry name" value="Hydrogenase assembly chaperone HybG"/>
    <property type="match status" value="1"/>
</dbReference>
<sequence length="93" mass="10261">MCLAIPGKVISVESEDQEIFRTGKVSFGGIIKQVNLSMVPGINVGEYVLVHVGVAVGKIDEQEAMLTLEYLEQMGEMNDLSSIEEKKTIQQIY</sequence>
<dbReference type="AlphaFoldDB" id="A0A5J5IIS7"/>
<evidence type="ECO:0000313" key="2">
    <source>
        <dbReference type="EMBL" id="KAA9040930.1"/>
    </source>
</evidence>
<accession>A0A5J5IIS7</accession>
<dbReference type="PRINTS" id="PR00445">
    <property type="entry name" value="HUPFHYPC"/>
</dbReference>
<protein>
    <submittedName>
        <fullName evidence="2">HypC/HybG/HupF family hydrogenase formation chaperone</fullName>
    </submittedName>
</protein>
<reference evidence="2 3" key="1">
    <citation type="submission" date="2019-09" db="EMBL/GenBank/DDBJ databases">
        <title>Draft genome sequence of Ginsengibacter sp. BR5-29.</title>
        <authorList>
            <person name="Im W.-T."/>
        </authorList>
    </citation>
    <scope>NUCLEOTIDE SEQUENCE [LARGE SCALE GENOMIC DNA]</scope>
    <source>
        <strain evidence="2 3">BR5-29</strain>
    </source>
</reference>